<feature type="region of interest" description="Disordered" evidence="8">
    <location>
        <begin position="1190"/>
        <end position="1209"/>
    </location>
</feature>
<comment type="subcellular location">
    <subcellularLocation>
        <location evidence="1">Membrane</location>
        <topology evidence="1">Multi-pass membrane protein</topology>
    </subcellularLocation>
</comment>
<feature type="repeat" description="ANK" evidence="7">
    <location>
        <begin position="501"/>
        <end position="534"/>
    </location>
</feature>
<dbReference type="Pfam" id="PF12796">
    <property type="entry name" value="Ank_2"/>
    <property type="match status" value="9"/>
</dbReference>
<organism evidence="11">
    <name type="scientific">Oryza barthii</name>
    <dbReference type="NCBI Taxonomy" id="65489"/>
    <lineage>
        <taxon>Eukaryota</taxon>
        <taxon>Viridiplantae</taxon>
        <taxon>Streptophyta</taxon>
        <taxon>Embryophyta</taxon>
        <taxon>Tracheophyta</taxon>
        <taxon>Spermatophyta</taxon>
        <taxon>Magnoliopsida</taxon>
        <taxon>Liliopsida</taxon>
        <taxon>Poales</taxon>
        <taxon>Poaceae</taxon>
        <taxon>BOP clade</taxon>
        <taxon>Oryzoideae</taxon>
        <taxon>Oryzeae</taxon>
        <taxon>Oryzinae</taxon>
        <taxon>Oryza</taxon>
    </lineage>
</organism>
<keyword evidence="3" id="KW-0677">Repeat</keyword>
<evidence type="ECO:0000259" key="10">
    <source>
        <dbReference type="Pfam" id="PF13962"/>
    </source>
</evidence>
<dbReference type="PANTHER" id="PTHR24186:SF50">
    <property type="entry name" value="ANKYRIN REPEAT-CONTAINING PROTEIN ITN1-LIKE ISOFORM X1"/>
    <property type="match status" value="1"/>
</dbReference>
<feature type="domain" description="PGG" evidence="10">
    <location>
        <begin position="1445"/>
        <end position="1550"/>
    </location>
</feature>
<feature type="repeat" description="ANK" evidence="7">
    <location>
        <begin position="638"/>
        <end position="670"/>
    </location>
</feature>
<keyword evidence="2 9" id="KW-0812">Transmembrane</keyword>
<feature type="transmembrane region" description="Helical" evidence="9">
    <location>
        <begin position="1560"/>
        <end position="1584"/>
    </location>
</feature>
<reference evidence="11" key="2">
    <citation type="submission" date="2015-03" db="UniProtKB">
        <authorList>
            <consortium name="EnsemblPlants"/>
        </authorList>
    </citation>
    <scope>IDENTIFICATION</scope>
</reference>
<dbReference type="PROSITE" id="PS50088">
    <property type="entry name" value="ANK_REPEAT"/>
    <property type="match status" value="12"/>
</dbReference>
<feature type="transmembrane region" description="Helical" evidence="9">
    <location>
        <begin position="1497"/>
        <end position="1515"/>
    </location>
</feature>
<sequence length="1651" mass="176043">MAETPAAAAAVEFGPHPHDMLTLDGELLRVLVTGDRVRLEEILREAGGYGGDGEHPGDGGNGGSPPHEVPQTNGGLQLAINLPDAAPAVVEAGILLSPRRSYGYLKRWRCIAACSWSSMARWCQARDAHAPHPARGVHPPLPVAVAPAARHGAGCLLGVTSNGNTALHLVSSRGHADIASLIRVRAPSLLATRNRCLDTPLHCAAKAGHREVVARLLDTPTGVAEAEVELAAAAAEAALRVRNCLGATVLHEAVRHGHTEVVHLLMSRAGAAELASVASDDGVSPLYLAATTGSVRMVQELLLRPADDGRRRSSASFTGREGRCAAAAAISVASLAGILRIWHDVAGILRQWCLARSGATAAAHPLLYANSLVSFSPELAEEILSWEPSLLTRIDSAGRSPLHFAVQYRKLDIIRLFLNTEASVARICDNDGLFPLHHAAILGSTVMIDEIMETCPDFSELVDNKGRNFLHCAVEHGQDSVVRYICQDDRFAMLLNATDSEGNTPLHLAVKYACPRVLSSLLQTASVEINIVNKDGLTAADLAHRALPCGRSYYFLVKHWTPVEFGPHQLTLDGELLHVLISGNKASLEQLLREEDRGGSDGYLQKEGQVAINFHGQASVAAAPARGGTSRLLGVTSNGSTALHIVASYGHAELAALICERAPSLAATRNRCLDTPLHCAARAGHHEVATCLLRTMQAGTETETETRLQARNKAGATALHEAVRYSRLEVVDLLMTTAPWLASVTTDDGVSPLYMAAAAADSVLMVKALLRPTQNGGSSPASAAGPEGRTALHVAAFNTKEIAEAILGWDPEGPSLLTRVDSSGKTPLHFAVIYGALDIVQLFLDGYAPLRLDTISDNEGSYPVHAAAIFGETRILDELVKKCPNYYELVDNKGRNLLHVAVEHEKKTVVRHICQNDMFSMLLNATDYDGNTPLHLAVKYSYPRIFGLLMGTTSVDMRITNKDGHTARDLASHALAARQMRYFLVTKAMDFGPCNETLDTELLHALTSGDEVGMADLLGRERRGHGHSQSQVAISVDDDGRAPAGASHLLGVTTGNGNTALHVAATRGHAALAALGARAGRHAQQVPRHASALRGQVRVAACLLSEMLRAGGRASAAVALPLLRATNCQGATALYEAVRNGHAGVVALLMAEAPELASVANDGGVSPLYLAATVGSVDIVRALLRPLPDRTPSPASAAGPDGRTALHSAATTSKEIAREILDWKPEGRTLLTKVDSSGRTPLHFAISSQIERFDVVQLFLDAEPSLALVRDNQGSFPLHVAAVMGNVRIVVELIQKCPNNYYDLVDDRGRNFLHRAVEHNQEKIVRYICRDDRFGILMNAMDSEGNTPLHLAAVYGHPRMVSLLLETMSVDVAITNRDGLTAADLAYRHLQPGLHYFLNPRAVVKNLFYCSRAPVTLEGDHARTGIPSAMEVADAPKDKGGGVTSTGTVASVLIATVTFAAALTVPGGYVADDHPNAGTAASAGRFAFRAFAVSDTMAFLCSIVGTCLLVVGEAIRRGRGRLRAYQGSAWALVKAGAQFMVAAFAFGLHVALGGGADSRWLVVFVHALCSASVLLCFPGIWAPFCLGKVIWRRAGWRGLTNLHRCPSSLEEFLWCFVTSFLSKTLLRTFLPVLIAVTLVVAIVLNIAKPNC</sequence>
<evidence type="ECO:0000256" key="4">
    <source>
        <dbReference type="ARBA" id="ARBA00022989"/>
    </source>
</evidence>
<evidence type="ECO:0000256" key="7">
    <source>
        <dbReference type="PROSITE-ProRule" id="PRU00023"/>
    </source>
</evidence>
<feature type="transmembrane region" description="Helical" evidence="9">
    <location>
        <begin position="1629"/>
        <end position="1647"/>
    </location>
</feature>
<dbReference type="SMART" id="SM00248">
    <property type="entry name" value="ANK"/>
    <property type="match status" value="25"/>
</dbReference>
<feature type="repeat" description="ANK" evidence="7">
    <location>
        <begin position="1163"/>
        <end position="1185"/>
    </location>
</feature>
<keyword evidence="5 7" id="KW-0040">ANK repeat</keyword>
<dbReference type="InterPro" id="IPR036770">
    <property type="entry name" value="Ankyrin_rpt-contain_sf"/>
</dbReference>
<evidence type="ECO:0000256" key="9">
    <source>
        <dbReference type="SAM" id="Phobius"/>
    </source>
</evidence>
<evidence type="ECO:0000256" key="8">
    <source>
        <dbReference type="SAM" id="MobiDB-lite"/>
    </source>
</evidence>
<dbReference type="GO" id="GO:0005886">
    <property type="term" value="C:plasma membrane"/>
    <property type="evidence" value="ECO:0007669"/>
    <property type="project" value="TreeGrafter"/>
</dbReference>
<keyword evidence="6 9" id="KW-0472">Membrane</keyword>
<evidence type="ECO:0000256" key="6">
    <source>
        <dbReference type="ARBA" id="ARBA00023136"/>
    </source>
</evidence>
<accession>A0A0D3GRX8</accession>
<evidence type="ECO:0000256" key="5">
    <source>
        <dbReference type="ARBA" id="ARBA00023043"/>
    </source>
</evidence>
<feature type="repeat" description="ANK" evidence="7">
    <location>
        <begin position="929"/>
        <end position="950"/>
    </location>
</feature>
<feature type="repeat" description="ANK" evidence="7">
    <location>
        <begin position="823"/>
        <end position="855"/>
    </location>
</feature>
<dbReference type="EnsemblPlants" id="OBART07G17200.1">
    <property type="protein sequence ID" value="OBART07G17200.1"/>
    <property type="gene ID" value="OBART07G17200"/>
</dbReference>
<dbReference type="eggNOG" id="KOG0504">
    <property type="taxonomic scope" value="Eukaryota"/>
</dbReference>
<evidence type="ECO:0000313" key="12">
    <source>
        <dbReference type="Proteomes" id="UP000026960"/>
    </source>
</evidence>
<protein>
    <recommendedName>
        <fullName evidence="10">PGG domain-containing protein</fullName>
    </recommendedName>
</protein>
<feature type="repeat" description="ANK" evidence="7">
    <location>
        <begin position="1344"/>
        <end position="1366"/>
    </location>
</feature>
<feature type="repeat" description="ANK" evidence="7">
    <location>
        <begin position="1273"/>
        <end position="1296"/>
    </location>
</feature>
<dbReference type="Pfam" id="PF13962">
    <property type="entry name" value="PGG"/>
    <property type="match status" value="1"/>
</dbReference>
<name>A0A0D3GRX8_9ORYZ</name>
<feature type="repeat" description="ANK" evidence="7">
    <location>
        <begin position="1129"/>
        <end position="1161"/>
    </location>
</feature>
<dbReference type="PANTHER" id="PTHR24186">
    <property type="entry name" value="PROTEIN PHOSPHATASE 1 REGULATORY SUBUNIT"/>
    <property type="match status" value="1"/>
</dbReference>
<dbReference type="InterPro" id="IPR002110">
    <property type="entry name" value="Ankyrin_rpt"/>
</dbReference>
<evidence type="ECO:0000256" key="1">
    <source>
        <dbReference type="ARBA" id="ARBA00004141"/>
    </source>
</evidence>
<evidence type="ECO:0000256" key="3">
    <source>
        <dbReference type="ARBA" id="ARBA00022737"/>
    </source>
</evidence>
<dbReference type="SUPFAM" id="SSF48403">
    <property type="entry name" value="Ankyrin repeat"/>
    <property type="match status" value="4"/>
</dbReference>
<reference evidence="11" key="1">
    <citation type="journal article" date="2009" name="Rice">
        <title>De Novo Next Generation Sequencing of Plant Genomes.</title>
        <authorList>
            <person name="Rounsley S."/>
            <person name="Marri P.R."/>
            <person name="Yu Y."/>
            <person name="He R."/>
            <person name="Sisneros N."/>
            <person name="Goicoechea J.L."/>
            <person name="Lee S.J."/>
            <person name="Angelova A."/>
            <person name="Kudrna D."/>
            <person name="Luo M."/>
            <person name="Affourtit J."/>
            <person name="Desany B."/>
            <person name="Knight J."/>
            <person name="Niazi F."/>
            <person name="Egholm M."/>
            <person name="Wing R.A."/>
        </authorList>
    </citation>
    <scope>NUCLEOTIDE SEQUENCE [LARGE SCALE GENOMIC DNA]</scope>
    <source>
        <strain evidence="11">cv. IRGC 105608</strain>
    </source>
</reference>
<feature type="repeat" description="ANK" evidence="7">
    <location>
        <begin position="281"/>
        <end position="313"/>
    </location>
</feature>
<keyword evidence="4 9" id="KW-1133">Transmembrane helix</keyword>
<feature type="repeat" description="ANK" evidence="7">
    <location>
        <begin position="245"/>
        <end position="277"/>
    </location>
</feature>
<feature type="repeat" description="ANK" evidence="7">
    <location>
        <begin position="714"/>
        <end position="735"/>
    </location>
</feature>
<dbReference type="InterPro" id="IPR026961">
    <property type="entry name" value="PGG_dom"/>
</dbReference>
<feature type="region of interest" description="Disordered" evidence="8">
    <location>
        <begin position="45"/>
        <end position="74"/>
    </location>
</feature>
<proteinExistence type="predicted"/>
<dbReference type="Gramene" id="OBART07G17200.1">
    <property type="protein sequence ID" value="OBART07G17200.1"/>
    <property type="gene ID" value="OBART07G17200"/>
</dbReference>
<feature type="repeat" description="ANK" evidence="7">
    <location>
        <begin position="397"/>
        <end position="424"/>
    </location>
</feature>
<evidence type="ECO:0000256" key="2">
    <source>
        <dbReference type="ARBA" id="ARBA00022692"/>
    </source>
</evidence>
<dbReference type="Pfam" id="PF13857">
    <property type="entry name" value="Ank_5"/>
    <property type="match status" value="1"/>
</dbReference>
<dbReference type="STRING" id="65489.A0A0D3GRX8"/>
<keyword evidence="12" id="KW-1185">Reference proteome</keyword>
<evidence type="ECO:0000313" key="11">
    <source>
        <dbReference type="EnsemblPlants" id="OBART07G17200.1"/>
    </source>
</evidence>
<dbReference type="PROSITE" id="PS50297">
    <property type="entry name" value="ANK_REP_REGION"/>
    <property type="match status" value="9"/>
</dbReference>
<dbReference type="PaxDb" id="65489-OBART07G17200.1"/>
<feature type="transmembrane region" description="Helical" evidence="9">
    <location>
        <begin position="1527"/>
        <end position="1548"/>
    </location>
</feature>
<dbReference type="Proteomes" id="UP000026960">
    <property type="component" value="Chromosome 7"/>
</dbReference>
<dbReference type="Gene3D" id="1.25.40.20">
    <property type="entry name" value="Ankyrin repeat-containing domain"/>
    <property type="match status" value="6"/>
</dbReference>
<dbReference type="HOGENOM" id="CLU_000134_36_3_1"/>